<keyword evidence="6 8" id="KW-0472">Membrane</keyword>
<reference evidence="9 10" key="1">
    <citation type="submission" date="2024-01" db="EMBL/GenBank/DDBJ databases">
        <title>Genome assemblies of Stephania.</title>
        <authorList>
            <person name="Yang L."/>
        </authorList>
    </citation>
    <scope>NUCLEOTIDE SEQUENCE [LARGE SCALE GENOMIC DNA]</scope>
    <source>
        <strain evidence="9">YNDBR</strain>
        <tissue evidence="9">Leaf</tissue>
    </source>
</reference>
<comment type="caution">
    <text evidence="9">The sequence shown here is derived from an EMBL/GenBank/DDBJ whole genome shotgun (WGS) entry which is preliminary data.</text>
</comment>
<evidence type="ECO:0000256" key="4">
    <source>
        <dbReference type="ARBA" id="ARBA00022927"/>
    </source>
</evidence>
<comment type="subcellular location">
    <subcellularLocation>
        <location evidence="1">Membrane</location>
    </subcellularLocation>
</comment>
<evidence type="ECO:0008006" key="11">
    <source>
        <dbReference type="Google" id="ProtNLM"/>
    </source>
</evidence>
<evidence type="ECO:0000313" key="10">
    <source>
        <dbReference type="Proteomes" id="UP001420932"/>
    </source>
</evidence>
<dbReference type="GO" id="GO:0030134">
    <property type="term" value="C:COPII-coated ER to Golgi transport vesicle"/>
    <property type="evidence" value="ECO:0007669"/>
    <property type="project" value="TreeGrafter"/>
</dbReference>
<sequence length="77" mass="8477">MGLWTLLEGLLLIANSFAILNEERFLAPKGWSLSEVSVGKVKSLKGQIMGLIYAIQYLRVPLIFVNLAFILAKLVSG</sequence>
<evidence type="ECO:0000256" key="6">
    <source>
        <dbReference type="ARBA" id="ARBA00023136"/>
    </source>
</evidence>
<dbReference type="InterPro" id="IPR013880">
    <property type="entry name" value="Yos1"/>
</dbReference>
<keyword evidence="3 8" id="KW-0812">Transmembrane</keyword>
<organism evidence="9 10">
    <name type="scientific">Stephania yunnanensis</name>
    <dbReference type="NCBI Taxonomy" id="152371"/>
    <lineage>
        <taxon>Eukaryota</taxon>
        <taxon>Viridiplantae</taxon>
        <taxon>Streptophyta</taxon>
        <taxon>Embryophyta</taxon>
        <taxon>Tracheophyta</taxon>
        <taxon>Spermatophyta</taxon>
        <taxon>Magnoliopsida</taxon>
        <taxon>Ranunculales</taxon>
        <taxon>Menispermaceae</taxon>
        <taxon>Menispermoideae</taxon>
        <taxon>Cissampelideae</taxon>
        <taxon>Stephania</taxon>
    </lineage>
</organism>
<evidence type="ECO:0000256" key="1">
    <source>
        <dbReference type="ARBA" id="ARBA00004370"/>
    </source>
</evidence>
<dbReference type="Proteomes" id="UP001420932">
    <property type="component" value="Unassembled WGS sequence"/>
</dbReference>
<name>A0AAP0P1Z5_9MAGN</name>
<dbReference type="GO" id="GO:0015031">
    <property type="term" value="P:protein transport"/>
    <property type="evidence" value="ECO:0007669"/>
    <property type="project" value="UniProtKB-KW"/>
</dbReference>
<evidence type="ECO:0000256" key="8">
    <source>
        <dbReference type="SAM" id="Phobius"/>
    </source>
</evidence>
<dbReference type="EMBL" id="JBBNAF010000007">
    <property type="protein sequence ID" value="KAK9127119.1"/>
    <property type="molecule type" value="Genomic_DNA"/>
</dbReference>
<dbReference type="GO" id="GO:0000139">
    <property type="term" value="C:Golgi membrane"/>
    <property type="evidence" value="ECO:0007669"/>
    <property type="project" value="TreeGrafter"/>
</dbReference>
<keyword evidence="5 8" id="KW-1133">Transmembrane helix</keyword>
<evidence type="ECO:0000256" key="3">
    <source>
        <dbReference type="ARBA" id="ARBA00022692"/>
    </source>
</evidence>
<dbReference type="GO" id="GO:0005789">
    <property type="term" value="C:endoplasmic reticulum membrane"/>
    <property type="evidence" value="ECO:0007669"/>
    <property type="project" value="TreeGrafter"/>
</dbReference>
<dbReference type="Pfam" id="PF08571">
    <property type="entry name" value="Yos1"/>
    <property type="match status" value="1"/>
</dbReference>
<feature type="transmembrane region" description="Helical" evidence="8">
    <location>
        <begin position="51"/>
        <end position="72"/>
    </location>
</feature>
<evidence type="ECO:0000256" key="7">
    <source>
        <dbReference type="ARBA" id="ARBA00024203"/>
    </source>
</evidence>
<evidence type="ECO:0000256" key="2">
    <source>
        <dbReference type="ARBA" id="ARBA00022448"/>
    </source>
</evidence>
<accession>A0AAP0P1Z5</accession>
<gene>
    <name evidence="9" type="ORF">Syun_015916</name>
</gene>
<comment type="similarity">
    <text evidence="7">Belongs to the YOS1 family.</text>
</comment>
<evidence type="ECO:0000256" key="5">
    <source>
        <dbReference type="ARBA" id="ARBA00022989"/>
    </source>
</evidence>
<keyword evidence="4" id="KW-0653">Protein transport</keyword>
<proteinExistence type="inferred from homology"/>
<protein>
    <recommendedName>
        <fullName evidence="11">Yos1-like protein</fullName>
    </recommendedName>
</protein>
<dbReference type="GO" id="GO:0006888">
    <property type="term" value="P:endoplasmic reticulum to Golgi vesicle-mediated transport"/>
    <property type="evidence" value="ECO:0007669"/>
    <property type="project" value="TreeGrafter"/>
</dbReference>
<dbReference type="PANTHER" id="PTHR15858">
    <property type="entry name" value="IMMEDIATE EARLY RESPONSE 3-INTERACTING PROTEIN 1"/>
    <property type="match status" value="1"/>
</dbReference>
<dbReference type="PANTHER" id="PTHR15858:SF0">
    <property type="entry name" value="IMMEDIATE EARLY RESPONSE 3-INTERACTING PROTEIN 1"/>
    <property type="match status" value="1"/>
</dbReference>
<keyword evidence="10" id="KW-1185">Reference proteome</keyword>
<evidence type="ECO:0000313" key="9">
    <source>
        <dbReference type="EMBL" id="KAK9127119.1"/>
    </source>
</evidence>
<dbReference type="AlphaFoldDB" id="A0AAP0P1Z5"/>
<keyword evidence="2" id="KW-0813">Transport</keyword>